<accession>K6CKE7</accession>
<reference evidence="3 4" key="1">
    <citation type="journal article" date="2012" name="Front. Microbiol.">
        <title>Redundancy and modularity in membrane-associated dissimilatory nitrate reduction in Bacillus.</title>
        <authorList>
            <person name="Heylen K."/>
            <person name="Keltjens J."/>
        </authorList>
    </citation>
    <scope>NUCLEOTIDE SEQUENCE [LARGE SCALE GENOMIC DNA]</scope>
    <source>
        <strain evidence="4">LMG 21833T</strain>
    </source>
</reference>
<dbReference type="InterPro" id="IPR022123">
    <property type="entry name" value="DUF3658"/>
</dbReference>
<dbReference type="Pfam" id="PF12395">
    <property type="entry name" value="DUF3658"/>
    <property type="match status" value="1"/>
</dbReference>
<keyword evidence="4" id="KW-1185">Reference proteome</keyword>
<gene>
    <name evidence="3" type="ORF">BABA_00405</name>
</gene>
<dbReference type="eggNOG" id="ENOG502ZC22">
    <property type="taxonomic scope" value="Bacteria"/>
</dbReference>
<dbReference type="PATRIC" id="fig|1117379.3.peg.82"/>
<sequence>MVIFFNKKGLITIETREKFPYIYFFLEPNIVFVYQVEELRYLTLKEMSHRGEWHTYELHHEEEFAAFNHEESEPLIGRGYSISQEVHNMMLGKINQLIHKNRLAVSPSEGDVHLACSESTAGALRYGLKRPKTVIGFQAFFDIGPVWQLDQKPGQTKRFEWINENINLEQDHFEIENSFNNTLLEISEIPGNVPVYLWTADNGEEQTGVRFILQLLKDKANEVILLNTTELFEKGNFLKEDEVQTMYHSSGVHPKNLKLLFEQNKTQAPLSDLERVKFQREWESLAQTEDVLRIWKNGRVEGVPEDYYDQLIIKTIERLHNEQLQKDFILAAKVIGEMIGQNDGCIGDFYLEYRIRHLIYSGVLELKGVPRSMRHYRVKMR</sequence>
<evidence type="ECO:0000313" key="3">
    <source>
        <dbReference type="EMBL" id="EKN71620.1"/>
    </source>
</evidence>
<dbReference type="EMBL" id="AJLS01000003">
    <property type="protein sequence ID" value="EKN71620.1"/>
    <property type="molecule type" value="Genomic_DNA"/>
</dbReference>
<feature type="domain" description="DUF3658" evidence="2">
    <location>
        <begin position="265"/>
        <end position="376"/>
    </location>
</feature>
<feature type="domain" description="DUF1835" evidence="1">
    <location>
        <begin position="112"/>
        <end position="228"/>
    </location>
</feature>
<dbReference type="STRING" id="1117379.BABA_00405"/>
<name>K6CKE7_9BACI</name>
<evidence type="ECO:0000313" key="4">
    <source>
        <dbReference type="Proteomes" id="UP000006316"/>
    </source>
</evidence>
<dbReference type="Proteomes" id="UP000006316">
    <property type="component" value="Unassembled WGS sequence"/>
</dbReference>
<evidence type="ECO:0000259" key="1">
    <source>
        <dbReference type="Pfam" id="PF08874"/>
    </source>
</evidence>
<proteinExistence type="predicted"/>
<protein>
    <recommendedName>
        <fullName evidence="5">DUF1835 domain-containing protein</fullName>
    </recommendedName>
</protein>
<dbReference type="OrthoDB" id="343110at2"/>
<evidence type="ECO:0000259" key="2">
    <source>
        <dbReference type="Pfam" id="PF12395"/>
    </source>
</evidence>
<evidence type="ECO:0008006" key="5">
    <source>
        <dbReference type="Google" id="ProtNLM"/>
    </source>
</evidence>
<dbReference type="Pfam" id="PF08874">
    <property type="entry name" value="DUF1835"/>
    <property type="match status" value="1"/>
</dbReference>
<dbReference type="AlphaFoldDB" id="K6CKE7"/>
<dbReference type="InterPro" id="IPR014973">
    <property type="entry name" value="DUF1835"/>
</dbReference>
<comment type="caution">
    <text evidence="3">The sequence shown here is derived from an EMBL/GenBank/DDBJ whole genome shotgun (WGS) entry which is preliminary data.</text>
</comment>
<organism evidence="3 4">
    <name type="scientific">Neobacillus bataviensis LMG 21833</name>
    <dbReference type="NCBI Taxonomy" id="1117379"/>
    <lineage>
        <taxon>Bacteria</taxon>
        <taxon>Bacillati</taxon>
        <taxon>Bacillota</taxon>
        <taxon>Bacilli</taxon>
        <taxon>Bacillales</taxon>
        <taxon>Bacillaceae</taxon>
        <taxon>Neobacillus</taxon>
    </lineage>
</organism>